<dbReference type="PANTHER" id="PTHR15032">
    <property type="entry name" value="N-ACYL-PHOSPHATIDYLETHANOLAMINE-HYDROLYZING PHOSPHOLIPASE D"/>
    <property type="match status" value="1"/>
</dbReference>
<dbReference type="PANTHER" id="PTHR15032:SF4">
    <property type="entry name" value="N-ACYL-PHOSPHATIDYLETHANOLAMINE-HYDROLYZING PHOSPHOLIPASE D"/>
    <property type="match status" value="1"/>
</dbReference>
<protein>
    <submittedName>
        <fullName evidence="2">MBL fold metallo-hydrolase</fullName>
    </submittedName>
</protein>
<dbReference type="InterPro" id="IPR036866">
    <property type="entry name" value="RibonucZ/Hydroxyglut_hydro"/>
</dbReference>
<evidence type="ECO:0000313" key="2">
    <source>
        <dbReference type="EMBL" id="AVM54086.1"/>
    </source>
</evidence>
<evidence type="ECO:0000259" key="1">
    <source>
        <dbReference type="Pfam" id="PF12706"/>
    </source>
</evidence>
<keyword evidence="3" id="KW-1185">Reference proteome</keyword>
<dbReference type="EMBL" id="CP027231">
    <property type="protein sequence ID" value="AVM54086.1"/>
    <property type="molecule type" value="Genomic_DNA"/>
</dbReference>
<dbReference type="Gene3D" id="3.60.15.10">
    <property type="entry name" value="Ribonuclease Z/Hydroxyacylglutathione hydrolase-like"/>
    <property type="match status" value="1"/>
</dbReference>
<dbReference type="InterPro" id="IPR001279">
    <property type="entry name" value="Metallo-B-lactamas"/>
</dbReference>
<dbReference type="PIRSF" id="PIRSF038896">
    <property type="entry name" value="NAPE-PLD"/>
    <property type="match status" value="1"/>
</dbReference>
<proteinExistence type="predicted"/>
<organism evidence="2 3">
    <name type="scientific">Bacteroides zoogleoformans</name>
    <dbReference type="NCBI Taxonomy" id="28119"/>
    <lineage>
        <taxon>Bacteria</taxon>
        <taxon>Pseudomonadati</taxon>
        <taxon>Bacteroidota</taxon>
        <taxon>Bacteroidia</taxon>
        <taxon>Bacteroidales</taxon>
        <taxon>Bacteroidaceae</taxon>
        <taxon>Bacteroides</taxon>
    </lineage>
</organism>
<sequence>MIAILVLLTLFLIGWVGRMFWVASGKQPSGERLARCEQSPHWKDGKFQNEHYTPQLTGNDSPVQALWKFLFKEIPNLKPTAGIPLVKVDLKTISRDEELCLWLGHSTIFIQTGKVRFLFDPVLTNELPVWLFMRPFKGTDTYTPDDIPDIDCLVITHDHWDHLDYSTVVALRSRVRAVICPLGVGEHFEYWGYDAERIHELDWDDDFAVNPSLTLHCLPSRHFSGRLFGNGKTLWASYLIDGPRRIFVSGDGGYDDRFARYGKAYPDIDLAIMENGQYDKGWRHIHVLPSELPQAISDLAPRRVLTYHNSKYALANHSWTEPLDSIYANAEGKSWQLLTPRIGEAIQLDRQQSFDKWW</sequence>
<reference evidence="2 3" key="1">
    <citation type="submission" date="2018-02" db="EMBL/GenBank/DDBJ databases">
        <authorList>
            <person name="Holder M.E."/>
            <person name="Ajami N.J."/>
            <person name="Petrosino J.F."/>
        </authorList>
    </citation>
    <scope>NUCLEOTIDE SEQUENCE [LARGE SCALE GENOMIC DNA]</scope>
    <source>
        <strain evidence="2 3">ATCC 33285</strain>
    </source>
</reference>
<dbReference type="SUPFAM" id="SSF56281">
    <property type="entry name" value="Metallo-hydrolase/oxidoreductase"/>
    <property type="match status" value="1"/>
</dbReference>
<evidence type="ECO:0000313" key="3">
    <source>
        <dbReference type="Proteomes" id="UP000238304"/>
    </source>
</evidence>
<feature type="domain" description="Metallo-beta-lactamase" evidence="1">
    <location>
        <begin position="116"/>
        <end position="308"/>
    </location>
</feature>
<name>A0ABM6TBD1_9BACE</name>
<accession>A0ABM6TBD1</accession>
<dbReference type="InterPro" id="IPR024884">
    <property type="entry name" value="NAPE-PLD"/>
</dbReference>
<dbReference type="Proteomes" id="UP000238304">
    <property type="component" value="Chromosome"/>
</dbReference>
<gene>
    <name evidence="2" type="ORF">C4H11_10980</name>
</gene>
<dbReference type="Pfam" id="PF12706">
    <property type="entry name" value="Lactamase_B_2"/>
    <property type="match status" value="1"/>
</dbReference>